<organism evidence="2 3">
    <name type="scientific">Allocoprobacillus halotolerans</name>
    <dbReference type="NCBI Taxonomy" id="2944914"/>
    <lineage>
        <taxon>Bacteria</taxon>
        <taxon>Bacillati</taxon>
        <taxon>Bacillota</taxon>
        <taxon>Erysipelotrichia</taxon>
        <taxon>Erysipelotrichales</taxon>
        <taxon>Erysipelotrichaceae</taxon>
        <taxon>Allocoprobacillus</taxon>
    </lineage>
</organism>
<evidence type="ECO:0000256" key="1">
    <source>
        <dbReference type="ARBA" id="ARBA00022801"/>
    </source>
</evidence>
<evidence type="ECO:0000313" key="2">
    <source>
        <dbReference type="EMBL" id="UTY39731.1"/>
    </source>
</evidence>
<sequence>MTQVNAANLPTYNLHPNPQKIVYQNTMSKLKDVNLVLEKSIDHVTKMKIEKILKEHDLKYQVSQKIIKDKTNVLLGTHDSNGFVDQYYDDINDKLFEKRFSLFRSR</sequence>
<gene>
    <name evidence="2" type="ORF">NMU03_02650</name>
</gene>
<evidence type="ECO:0000313" key="3">
    <source>
        <dbReference type="Proteomes" id="UP001060112"/>
    </source>
</evidence>
<accession>A0ABY5I2Z1</accession>
<dbReference type="Proteomes" id="UP001060112">
    <property type="component" value="Chromosome"/>
</dbReference>
<keyword evidence="1" id="KW-0378">Hydrolase</keyword>
<dbReference type="InterPro" id="IPR029018">
    <property type="entry name" value="Hex-like_dom2"/>
</dbReference>
<dbReference type="RefSeq" id="WP_290141075.1">
    <property type="nucleotide sequence ID" value="NZ_CP101620.1"/>
</dbReference>
<proteinExistence type="predicted"/>
<protein>
    <submittedName>
        <fullName evidence="2">Uncharacterized protein</fullName>
    </submittedName>
</protein>
<dbReference type="EMBL" id="CP101620">
    <property type="protein sequence ID" value="UTY39731.1"/>
    <property type="molecule type" value="Genomic_DNA"/>
</dbReference>
<name>A0ABY5I2Z1_9FIRM</name>
<dbReference type="Gene3D" id="3.30.379.10">
    <property type="entry name" value="Chitobiase/beta-hexosaminidase domain 2-like"/>
    <property type="match status" value="1"/>
</dbReference>
<reference evidence="2" key="1">
    <citation type="submission" date="2022-07" db="EMBL/GenBank/DDBJ databases">
        <title>Faecal culturing of patients with breast cancer.</title>
        <authorList>
            <person name="Teng N.M.Y."/>
            <person name="Kiu R."/>
            <person name="Evans R."/>
            <person name="Baker D.J."/>
            <person name="Zenner C."/>
            <person name="Robinson S.D."/>
            <person name="Hall L.J."/>
        </authorList>
    </citation>
    <scope>NUCLEOTIDE SEQUENCE</scope>
    <source>
        <strain evidence="2">LH1062</strain>
    </source>
</reference>
<keyword evidence="3" id="KW-1185">Reference proteome</keyword>